<keyword evidence="3" id="KW-1185">Reference proteome</keyword>
<dbReference type="CDD" id="cd06260">
    <property type="entry name" value="DUF820-like"/>
    <property type="match status" value="1"/>
</dbReference>
<protein>
    <submittedName>
        <fullName evidence="2">Uma2 family endonuclease</fullName>
    </submittedName>
</protein>
<dbReference type="PANTHER" id="PTHR35400:SF3">
    <property type="entry name" value="SLL1072 PROTEIN"/>
    <property type="match status" value="1"/>
</dbReference>
<feature type="domain" description="Putative restriction endonuclease" evidence="1">
    <location>
        <begin position="28"/>
        <end position="182"/>
    </location>
</feature>
<gene>
    <name evidence="2" type="ORF">GCM10010151_18720</name>
</gene>
<dbReference type="RefSeq" id="WP_252810942.1">
    <property type="nucleotide sequence ID" value="NZ_BAAABM010000015.1"/>
</dbReference>
<organism evidence="2 3">
    <name type="scientific">Actinoallomurus spadix</name>
    <dbReference type="NCBI Taxonomy" id="79912"/>
    <lineage>
        <taxon>Bacteria</taxon>
        <taxon>Bacillati</taxon>
        <taxon>Actinomycetota</taxon>
        <taxon>Actinomycetes</taxon>
        <taxon>Streptosporangiales</taxon>
        <taxon>Thermomonosporaceae</taxon>
        <taxon>Actinoallomurus</taxon>
    </lineage>
</organism>
<keyword evidence="2" id="KW-0255">Endonuclease</keyword>
<comment type="caution">
    <text evidence="2">The sequence shown here is derived from an EMBL/GenBank/DDBJ whole genome shotgun (WGS) entry which is preliminary data.</text>
</comment>
<dbReference type="Pfam" id="PF05685">
    <property type="entry name" value="Uma2"/>
    <property type="match status" value="1"/>
</dbReference>
<keyword evidence="2" id="KW-0378">Hydrolase</keyword>
<sequence length="194" mass="22134">MSIVLEKPIDLGTDDRTDIERRYDELSERWPDRKVEVIDGRIVVREVPTTDHADIIFRLLLQLMPFVTERGWKIWQDVALFLGPQVDRYRPDLLVVPQDPPRWGDDHVFGNATHLVVEVVSKSSVRDDHEVKPRTCARWGVPLYLVIDGFGGKARLLSHPGQDGYAQEIDVKLGEPLPLPEPWDLTLDTGRLAG</sequence>
<evidence type="ECO:0000313" key="3">
    <source>
        <dbReference type="Proteomes" id="UP001501822"/>
    </source>
</evidence>
<dbReference type="InterPro" id="IPR011335">
    <property type="entry name" value="Restrct_endonuc-II-like"/>
</dbReference>
<reference evidence="3" key="1">
    <citation type="journal article" date="2019" name="Int. J. Syst. Evol. Microbiol.">
        <title>The Global Catalogue of Microorganisms (GCM) 10K type strain sequencing project: providing services to taxonomists for standard genome sequencing and annotation.</title>
        <authorList>
            <consortium name="The Broad Institute Genomics Platform"/>
            <consortium name="The Broad Institute Genome Sequencing Center for Infectious Disease"/>
            <person name="Wu L."/>
            <person name="Ma J."/>
        </authorList>
    </citation>
    <scope>NUCLEOTIDE SEQUENCE [LARGE SCALE GENOMIC DNA]</scope>
    <source>
        <strain evidence="3">JCM 3146</strain>
    </source>
</reference>
<dbReference type="EMBL" id="BAAABM010000015">
    <property type="protein sequence ID" value="GAA0329141.1"/>
    <property type="molecule type" value="Genomic_DNA"/>
</dbReference>
<dbReference type="InterPro" id="IPR008538">
    <property type="entry name" value="Uma2"/>
</dbReference>
<keyword evidence="2" id="KW-0540">Nuclease</keyword>
<dbReference type="Gene3D" id="3.90.1570.10">
    <property type="entry name" value="tt1808, chain A"/>
    <property type="match status" value="1"/>
</dbReference>
<dbReference type="PANTHER" id="PTHR35400">
    <property type="entry name" value="SLR1083 PROTEIN"/>
    <property type="match status" value="1"/>
</dbReference>
<accession>A0ABN0W8P9</accession>
<dbReference type="SUPFAM" id="SSF52980">
    <property type="entry name" value="Restriction endonuclease-like"/>
    <property type="match status" value="1"/>
</dbReference>
<proteinExistence type="predicted"/>
<evidence type="ECO:0000313" key="2">
    <source>
        <dbReference type="EMBL" id="GAA0329141.1"/>
    </source>
</evidence>
<dbReference type="InterPro" id="IPR012296">
    <property type="entry name" value="Nuclease_put_TT1808"/>
</dbReference>
<dbReference type="GO" id="GO:0004519">
    <property type="term" value="F:endonuclease activity"/>
    <property type="evidence" value="ECO:0007669"/>
    <property type="project" value="UniProtKB-KW"/>
</dbReference>
<dbReference type="Proteomes" id="UP001501822">
    <property type="component" value="Unassembled WGS sequence"/>
</dbReference>
<evidence type="ECO:0000259" key="1">
    <source>
        <dbReference type="Pfam" id="PF05685"/>
    </source>
</evidence>
<name>A0ABN0W8P9_9ACTN</name>